<keyword evidence="4" id="KW-0964">Secreted</keyword>
<evidence type="ECO:0000256" key="2">
    <source>
        <dbReference type="ARBA" id="ARBA00006656"/>
    </source>
</evidence>
<dbReference type="InterPro" id="IPR029034">
    <property type="entry name" value="Cystine-knot_cytokine"/>
</dbReference>
<feature type="chain" id="PRO_5042128771" description="Growth/differentiation factor 15" evidence="14">
    <location>
        <begin position="26"/>
        <end position="366"/>
    </location>
</feature>
<evidence type="ECO:0000256" key="4">
    <source>
        <dbReference type="ARBA" id="ARBA00022525"/>
    </source>
</evidence>
<dbReference type="PRINTS" id="PR00669">
    <property type="entry name" value="INHIBINA"/>
</dbReference>
<dbReference type="SMART" id="SM00204">
    <property type="entry name" value="TGFB"/>
    <property type="match status" value="1"/>
</dbReference>
<evidence type="ECO:0000256" key="14">
    <source>
        <dbReference type="SAM" id="SignalP"/>
    </source>
</evidence>
<dbReference type="GO" id="GO:0008083">
    <property type="term" value="F:growth factor activity"/>
    <property type="evidence" value="ECO:0007669"/>
    <property type="project" value="UniProtKB-KW"/>
</dbReference>
<keyword evidence="17" id="KW-1185">Reference proteome</keyword>
<organism evidence="16 17">
    <name type="scientific">Pelobates cultripes</name>
    <name type="common">Western spadefoot toad</name>
    <dbReference type="NCBI Taxonomy" id="61616"/>
    <lineage>
        <taxon>Eukaryota</taxon>
        <taxon>Metazoa</taxon>
        <taxon>Chordata</taxon>
        <taxon>Craniata</taxon>
        <taxon>Vertebrata</taxon>
        <taxon>Euteleostomi</taxon>
        <taxon>Amphibia</taxon>
        <taxon>Batrachia</taxon>
        <taxon>Anura</taxon>
        <taxon>Pelobatoidea</taxon>
        <taxon>Pelobatidae</taxon>
        <taxon>Pelobates</taxon>
    </lineage>
</organism>
<sequence length="366" mass="42272">MQSSAWKVSCAAFCLSMSFITGVHLRPLSEQEEMVQLEAIKKGILDRLGLHRPPVIREKMDQDKIQKMHWLYQEKLRELRGNMSKEEIPQRTVHLLTPKFEHKAKKTKKCEINSHRYNLVFSRTQTFHQELSVMRAELKLCKDIITALKSTGTNSTAPTMVHIYKVVESRRHRGKQEHMLLDSKPLEKEALTLNVESAVQQWLASSEKCLRLQLVIPLAIPFDNDHTQEKKGDDALVLEVETEENSKIRKARSLSTDEEECKKSEKKCCRKSLTVSFEQIGWNDWVLFPKTYTMHFCDGSCPHNYKPASMHAQIKYRMHHISNGNTPAPCCVPASYEPMVLMHYNTEGSLTFTPFEDMIVKKCHCA</sequence>
<evidence type="ECO:0000256" key="3">
    <source>
        <dbReference type="ARBA" id="ARBA00022514"/>
    </source>
</evidence>
<dbReference type="Pfam" id="PF00688">
    <property type="entry name" value="TGFb_propeptide"/>
    <property type="match status" value="1"/>
</dbReference>
<feature type="domain" description="TGF-beta family profile" evidence="15">
    <location>
        <begin position="249"/>
        <end position="366"/>
    </location>
</feature>
<dbReference type="GO" id="GO:0005125">
    <property type="term" value="F:cytokine activity"/>
    <property type="evidence" value="ECO:0007669"/>
    <property type="project" value="UniProtKB-KW"/>
</dbReference>
<evidence type="ECO:0000256" key="1">
    <source>
        <dbReference type="ARBA" id="ARBA00004613"/>
    </source>
</evidence>
<dbReference type="AlphaFoldDB" id="A0AAD1S5Q8"/>
<keyword evidence="5" id="KW-0165">Cleavage on pair of basic residues</keyword>
<keyword evidence="10" id="KW-0325">Glycoprotein</keyword>
<dbReference type="InterPro" id="IPR001839">
    <property type="entry name" value="TGF-b_C"/>
</dbReference>
<dbReference type="EMBL" id="OW240916">
    <property type="protein sequence ID" value="CAH2293337.1"/>
    <property type="molecule type" value="Genomic_DNA"/>
</dbReference>
<evidence type="ECO:0000256" key="11">
    <source>
        <dbReference type="ARBA" id="ARBA00063341"/>
    </source>
</evidence>
<dbReference type="Pfam" id="PF00019">
    <property type="entry name" value="TGF_beta"/>
    <property type="match status" value="1"/>
</dbReference>
<proteinExistence type="inferred from homology"/>
<feature type="signal peptide" evidence="14">
    <location>
        <begin position="1"/>
        <end position="25"/>
    </location>
</feature>
<dbReference type="PANTHER" id="PTHR11848:SF78">
    <property type="entry name" value="GROWTH_DIFFERENTIATION FACTOR 15"/>
    <property type="match status" value="1"/>
</dbReference>
<dbReference type="Gene3D" id="2.10.90.10">
    <property type="entry name" value="Cystine-knot cytokines"/>
    <property type="match status" value="1"/>
</dbReference>
<accession>A0AAD1S5Q8</accession>
<dbReference type="PROSITE" id="PS00250">
    <property type="entry name" value="TGF_BETA_1"/>
    <property type="match status" value="1"/>
</dbReference>
<keyword evidence="8 13" id="KW-0339">Growth factor</keyword>
<dbReference type="Gene3D" id="2.60.120.970">
    <property type="match status" value="1"/>
</dbReference>
<dbReference type="Proteomes" id="UP001295444">
    <property type="component" value="Chromosome 05"/>
</dbReference>
<keyword evidence="6" id="KW-0372">Hormone</keyword>
<name>A0AAD1S5Q8_PELCU</name>
<dbReference type="InterPro" id="IPR001111">
    <property type="entry name" value="TGF-b_propeptide"/>
</dbReference>
<dbReference type="FunFam" id="2.10.90.10:FF:000039">
    <property type="entry name" value="growth/differentiation factor 15"/>
    <property type="match status" value="1"/>
</dbReference>
<dbReference type="PANTHER" id="PTHR11848">
    <property type="entry name" value="TGF-BETA FAMILY"/>
    <property type="match status" value="1"/>
</dbReference>
<evidence type="ECO:0000256" key="12">
    <source>
        <dbReference type="ARBA" id="ARBA00068934"/>
    </source>
</evidence>
<evidence type="ECO:0000256" key="5">
    <source>
        <dbReference type="ARBA" id="ARBA00022685"/>
    </source>
</evidence>
<keyword evidence="3" id="KW-0202">Cytokine</keyword>
<evidence type="ECO:0000256" key="13">
    <source>
        <dbReference type="RuleBase" id="RU000354"/>
    </source>
</evidence>
<evidence type="ECO:0000313" key="17">
    <source>
        <dbReference type="Proteomes" id="UP001295444"/>
    </source>
</evidence>
<dbReference type="GO" id="GO:0005179">
    <property type="term" value="F:hormone activity"/>
    <property type="evidence" value="ECO:0007669"/>
    <property type="project" value="UniProtKB-KW"/>
</dbReference>
<dbReference type="CDD" id="cd19376">
    <property type="entry name" value="TGF_beta_GDF15"/>
    <property type="match status" value="1"/>
</dbReference>
<comment type="similarity">
    <text evidence="2 13">Belongs to the TGF-beta family.</text>
</comment>
<dbReference type="SUPFAM" id="SSF57501">
    <property type="entry name" value="Cystine-knot cytokines"/>
    <property type="match status" value="1"/>
</dbReference>
<dbReference type="InterPro" id="IPR015615">
    <property type="entry name" value="TGF-beta-rel"/>
</dbReference>
<reference evidence="16" key="1">
    <citation type="submission" date="2022-03" db="EMBL/GenBank/DDBJ databases">
        <authorList>
            <person name="Alioto T."/>
            <person name="Alioto T."/>
            <person name="Gomez Garrido J."/>
        </authorList>
    </citation>
    <scope>NUCLEOTIDE SEQUENCE</scope>
</reference>
<comment type="subcellular location">
    <subcellularLocation>
        <location evidence="1">Secreted</location>
    </subcellularLocation>
</comment>
<gene>
    <name evidence="16" type="ORF">PECUL_23A038693</name>
</gene>
<evidence type="ECO:0000256" key="6">
    <source>
        <dbReference type="ARBA" id="ARBA00022702"/>
    </source>
</evidence>
<evidence type="ECO:0000256" key="9">
    <source>
        <dbReference type="ARBA" id="ARBA00023157"/>
    </source>
</evidence>
<dbReference type="PROSITE" id="PS51362">
    <property type="entry name" value="TGF_BETA_2"/>
    <property type="match status" value="1"/>
</dbReference>
<evidence type="ECO:0000259" key="15">
    <source>
        <dbReference type="PROSITE" id="PS51362"/>
    </source>
</evidence>
<keyword evidence="7 14" id="KW-0732">Signal</keyword>
<evidence type="ECO:0000256" key="8">
    <source>
        <dbReference type="ARBA" id="ARBA00023030"/>
    </source>
</evidence>
<comment type="subunit">
    <text evidence="11">Homodimer; disulfide-linked. Interacts with GFRAL and RET; ligand of GFRAL, which mediates GDF15 internalization and cellular signaling through interaction with RET via the formation of a 2:2:2 ternary complex composed of GDF15, GFRAL and RET.</text>
</comment>
<dbReference type="InterPro" id="IPR017948">
    <property type="entry name" value="TGFb_CS"/>
</dbReference>
<evidence type="ECO:0000256" key="10">
    <source>
        <dbReference type="ARBA" id="ARBA00023180"/>
    </source>
</evidence>
<evidence type="ECO:0000313" key="16">
    <source>
        <dbReference type="EMBL" id="CAH2293337.1"/>
    </source>
</evidence>
<evidence type="ECO:0000256" key="7">
    <source>
        <dbReference type="ARBA" id="ARBA00022729"/>
    </source>
</evidence>
<keyword evidence="9" id="KW-1015">Disulfide bond</keyword>
<protein>
    <recommendedName>
        <fullName evidence="12">Growth/differentiation factor 15</fullName>
    </recommendedName>
</protein>
<dbReference type="GO" id="GO:0005615">
    <property type="term" value="C:extracellular space"/>
    <property type="evidence" value="ECO:0007669"/>
    <property type="project" value="UniProtKB-KW"/>
</dbReference>